<evidence type="ECO:0000313" key="3">
    <source>
        <dbReference type="EMBL" id="ECF1314845.1"/>
    </source>
</evidence>
<protein>
    <recommendedName>
        <fullName evidence="4">Toxin ArtA</fullName>
    </recommendedName>
</protein>
<accession>A0A5V7L4R4</accession>
<sequence>MSLFFDRKTLEAIRDIIRETMLGNVAIVLLINISPDYMVQKNSPSIIMLSVFILIIICIELWMLLSVINYLSALRIRRSKLALIIFILWMCLILALTIRYFIMFSDAWSNQ</sequence>
<dbReference type="EMBL" id="AAIKEG010000027">
    <property type="protein sequence ID" value="ECF1314845.1"/>
    <property type="molecule type" value="Genomic_DNA"/>
</dbReference>
<feature type="transmembrane region" description="Helical" evidence="1">
    <location>
        <begin position="46"/>
        <end position="71"/>
    </location>
</feature>
<evidence type="ECO:0000313" key="2">
    <source>
        <dbReference type="EMBL" id="EBV0402093.1"/>
    </source>
</evidence>
<name>A0A5V7L4R4_SALHA</name>
<gene>
    <name evidence="2" type="ORF">DNL63_22510</name>
    <name evidence="3" type="ORF">E0557_23420</name>
</gene>
<keyword evidence="1" id="KW-0812">Transmembrane</keyword>
<evidence type="ECO:0008006" key="4">
    <source>
        <dbReference type="Google" id="ProtNLM"/>
    </source>
</evidence>
<proteinExistence type="predicted"/>
<feature type="transmembrane region" description="Helical" evidence="1">
    <location>
        <begin position="83"/>
        <end position="102"/>
    </location>
</feature>
<dbReference type="EMBL" id="AAHDZG010000027">
    <property type="protein sequence ID" value="EBV0402093.1"/>
    <property type="molecule type" value="Genomic_DNA"/>
</dbReference>
<keyword evidence="1" id="KW-0472">Membrane</keyword>
<evidence type="ECO:0000256" key="1">
    <source>
        <dbReference type="SAM" id="Phobius"/>
    </source>
</evidence>
<dbReference type="AlphaFoldDB" id="A0A5V7L4R4"/>
<dbReference type="Proteomes" id="UP000839877">
    <property type="component" value="Unassembled WGS sequence"/>
</dbReference>
<keyword evidence="1" id="KW-1133">Transmembrane helix</keyword>
<reference evidence="2" key="1">
    <citation type="submission" date="2018-06" db="EMBL/GenBank/DDBJ databases">
        <authorList>
            <person name="Ashton P.M."/>
            <person name="Dallman T."/>
            <person name="Nair S."/>
            <person name="De Pinna E."/>
            <person name="Peters T."/>
            <person name="Grant K."/>
        </authorList>
    </citation>
    <scope>NUCLEOTIDE SEQUENCE</scope>
    <source>
        <strain evidence="3">278089</strain>
        <strain evidence="2">339499</strain>
    </source>
</reference>
<organism evidence="2">
    <name type="scientific">Salmonella hadar</name>
    <dbReference type="NCBI Taxonomy" id="149385"/>
    <lineage>
        <taxon>Bacteria</taxon>
        <taxon>Pseudomonadati</taxon>
        <taxon>Pseudomonadota</taxon>
        <taxon>Gammaproteobacteria</taxon>
        <taxon>Enterobacterales</taxon>
        <taxon>Enterobacteriaceae</taxon>
        <taxon>Salmonella</taxon>
    </lineage>
</organism>
<comment type="caution">
    <text evidence="2">The sequence shown here is derived from an EMBL/GenBank/DDBJ whole genome shotgun (WGS) entry which is preliminary data.</text>
</comment>